<sequence>MAVIYTVDRKLRPPEEMEAAFRRVTSLISPQDLSCTEAIWNGCVESNATQIRNGDMFVECNHYAEAHTTTRVVATSQLDGFHSGLKKFLNRSLSVEVGSNVDSSPTYIVRHNSLLLTTLCLTKYPSLNIVLISVFGAARVVSQNVEAVLARPRRNWSTIRELLLLNSTSKNYRLSRSDFMTLLHLVPNDSESLAGFSQEE</sequence>
<dbReference type="AlphaFoldDB" id="A0A225W8C1"/>
<gene>
    <name evidence="1" type="ORF">PHMEG_00013197</name>
</gene>
<dbReference type="Proteomes" id="UP000198211">
    <property type="component" value="Unassembled WGS sequence"/>
</dbReference>
<accession>A0A225W8C1</accession>
<dbReference type="EMBL" id="NBNE01001572">
    <property type="protein sequence ID" value="OWZ13468.1"/>
    <property type="molecule type" value="Genomic_DNA"/>
</dbReference>
<evidence type="ECO:0000313" key="1">
    <source>
        <dbReference type="EMBL" id="OWZ13468.1"/>
    </source>
</evidence>
<name>A0A225W8C1_9STRA</name>
<organism evidence="1 2">
    <name type="scientific">Phytophthora megakarya</name>
    <dbReference type="NCBI Taxonomy" id="4795"/>
    <lineage>
        <taxon>Eukaryota</taxon>
        <taxon>Sar</taxon>
        <taxon>Stramenopiles</taxon>
        <taxon>Oomycota</taxon>
        <taxon>Peronosporomycetes</taxon>
        <taxon>Peronosporales</taxon>
        <taxon>Peronosporaceae</taxon>
        <taxon>Phytophthora</taxon>
    </lineage>
</organism>
<evidence type="ECO:0000313" key="2">
    <source>
        <dbReference type="Proteomes" id="UP000198211"/>
    </source>
</evidence>
<comment type="caution">
    <text evidence="1">The sequence shown here is derived from an EMBL/GenBank/DDBJ whole genome shotgun (WGS) entry which is preliminary data.</text>
</comment>
<reference evidence="2" key="1">
    <citation type="submission" date="2017-03" db="EMBL/GenBank/DDBJ databases">
        <title>Phytopthora megakarya and P. palmivora, two closely related causual agents of cacao black pod achieved similar genome size and gene model numbers by different mechanisms.</title>
        <authorList>
            <person name="Ali S."/>
            <person name="Shao J."/>
            <person name="Larry D.J."/>
            <person name="Kronmiller B."/>
            <person name="Shen D."/>
            <person name="Strem M.D."/>
            <person name="Melnick R.L."/>
            <person name="Guiltinan M.J."/>
            <person name="Tyler B.M."/>
            <person name="Meinhardt L.W."/>
            <person name="Bailey B.A."/>
        </authorList>
    </citation>
    <scope>NUCLEOTIDE SEQUENCE [LARGE SCALE GENOMIC DNA]</scope>
    <source>
        <strain evidence="2">zdho120</strain>
    </source>
</reference>
<keyword evidence="2" id="KW-1185">Reference proteome</keyword>
<protein>
    <submittedName>
        <fullName evidence="1">Uncharacterized protein</fullName>
    </submittedName>
</protein>
<dbReference type="OrthoDB" id="10591239at2759"/>
<proteinExistence type="predicted"/>